<proteinExistence type="predicted"/>
<accession>A0A7S1KKU6</accession>
<dbReference type="Gene3D" id="3.90.1410.10">
    <property type="entry name" value="set domain protein methyltransferase, domain 1"/>
    <property type="match status" value="1"/>
</dbReference>
<dbReference type="InterPro" id="IPR036464">
    <property type="entry name" value="Rubisco_LSMT_subst-bd_sf"/>
</dbReference>
<gene>
    <name evidence="6" type="ORF">PCOS0759_LOCUS178</name>
</gene>
<protein>
    <recommendedName>
        <fullName evidence="5">Rubisco LSMT substrate-binding domain-containing protein</fullName>
    </recommendedName>
</protein>
<evidence type="ECO:0000256" key="2">
    <source>
        <dbReference type="ARBA" id="ARBA00022679"/>
    </source>
</evidence>
<keyword evidence="1" id="KW-0489">Methyltransferase</keyword>
<keyword evidence="4" id="KW-0812">Transmembrane</keyword>
<feature type="domain" description="Rubisco LSMT substrate-binding" evidence="5">
    <location>
        <begin position="430"/>
        <end position="515"/>
    </location>
</feature>
<dbReference type="InterPro" id="IPR046341">
    <property type="entry name" value="SET_dom_sf"/>
</dbReference>
<keyword evidence="4" id="KW-1133">Transmembrane helix</keyword>
<feature type="transmembrane region" description="Helical" evidence="4">
    <location>
        <begin position="45"/>
        <end position="63"/>
    </location>
</feature>
<dbReference type="PANTHER" id="PTHR13271:SF151">
    <property type="entry name" value="SET DOMAIN-CONTAINING PROTEIN 4"/>
    <property type="match status" value="1"/>
</dbReference>
<name>A0A7S1KKU6_9EUKA</name>
<sequence length="533" mass="62109">MPKSHATRASSVSIRSKRSSTARQSSSSLWKCYPKIFKNLSPFTLLIYLLASLIFIFLFYIVLDEVLIHLQKVLFTETNDLLGEMTTVPLENVMANLPFHTTAEKAIDIEKLSGEISSSEASPGSSLQQTTRRRKSIRQFLKWMQEHGADVSKISLKEFPSMGLGVAARKDLSRGDVYMRIPKKLLVSVHGITHSATLSPIFASQQLQIKDIFIVFLLFEKFVKREDSFWHPYIDILPEHYDMSPFFWSVSNLEYLKGSNIYQRTIWERNFHRQRFNSLKERVFDRFPEYFANADISFEKFAWAEWTYSSRLFFIEGQNPREHLVPLAEMVNCFEPFPIDRSTQFVETTSDGSGDVVVKANHQFKRGQQIFESYGYKSNAELLRYEGFHFGDSNPNDCIWLDLPFYQHRANDIRQKMGLQGPPQYCFSPRDILSKDLWPQQAMSYLRLLVATAEENNRDFRTVVSRANEVRVYNTLLRVVRDMINANPYTEQSLLNTSLTPQARLAIEFRLFEKKQLQKIKSSIQMKERLYSK</sequence>
<dbReference type="Gene3D" id="3.90.1420.10">
    <property type="entry name" value="Rubisco LSMT, substrate-binding domain"/>
    <property type="match status" value="1"/>
</dbReference>
<keyword evidence="2" id="KW-0808">Transferase</keyword>
<evidence type="ECO:0000256" key="1">
    <source>
        <dbReference type="ARBA" id="ARBA00022603"/>
    </source>
</evidence>
<dbReference type="Pfam" id="PF09273">
    <property type="entry name" value="Rubis-subs-bind"/>
    <property type="match status" value="1"/>
</dbReference>
<keyword evidence="3" id="KW-0949">S-adenosyl-L-methionine</keyword>
<dbReference type="GO" id="GO:0032259">
    <property type="term" value="P:methylation"/>
    <property type="evidence" value="ECO:0007669"/>
    <property type="project" value="UniProtKB-KW"/>
</dbReference>
<keyword evidence="4" id="KW-0472">Membrane</keyword>
<evidence type="ECO:0000256" key="4">
    <source>
        <dbReference type="SAM" id="Phobius"/>
    </source>
</evidence>
<evidence type="ECO:0000313" key="6">
    <source>
        <dbReference type="EMBL" id="CAD9076947.1"/>
    </source>
</evidence>
<dbReference type="GO" id="GO:0016279">
    <property type="term" value="F:protein-lysine N-methyltransferase activity"/>
    <property type="evidence" value="ECO:0007669"/>
    <property type="project" value="TreeGrafter"/>
</dbReference>
<dbReference type="EMBL" id="HBGD01000222">
    <property type="protein sequence ID" value="CAD9076947.1"/>
    <property type="molecule type" value="Transcribed_RNA"/>
</dbReference>
<dbReference type="CDD" id="cd10527">
    <property type="entry name" value="SET_LSMT"/>
    <property type="match status" value="1"/>
</dbReference>
<dbReference type="SUPFAM" id="SSF81822">
    <property type="entry name" value="RuBisCo LSMT C-terminal, substrate-binding domain"/>
    <property type="match status" value="1"/>
</dbReference>
<organism evidence="6">
    <name type="scientific">Percolomonas cosmopolitus</name>
    <dbReference type="NCBI Taxonomy" id="63605"/>
    <lineage>
        <taxon>Eukaryota</taxon>
        <taxon>Discoba</taxon>
        <taxon>Heterolobosea</taxon>
        <taxon>Tetramitia</taxon>
        <taxon>Eutetramitia</taxon>
        <taxon>Percolomonadidae</taxon>
        <taxon>Percolomonas</taxon>
    </lineage>
</organism>
<dbReference type="InterPro" id="IPR015353">
    <property type="entry name" value="Rubisco_LSMT_subst-bd"/>
</dbReference>
<evidence type="ECO:0000256" key="3">
    <source>
        <dbReference type="ARBA" id="ARBA00022691"/>
    </source>
</evidence>
<dbReference type="SUPFAM" id="SSF82199">
    <property type="entry name" value="SET domain"/>
    <property type="match status" value="1"/>
</dbReference>
<dbReference type="InterPro" id="IPR050600">
    <property type="entry name" value="SETD3_SETD6_MTase"/>
</dbReference>
<reference evidence="6" key="1">
    <citation type="submission" date="2021-01" db="EMBL/GenBank/DDBJ databases">
        <authorList>
            <person name="Corre E."/>
            <person name="Pelletier E."/>
            <person name="Niang G."/>
            <person name="Scheremetjew M."/>
            <person name="Finn R."/>
            <person name="Kale V."/>
            <person name="Holt S."/>
            <person name="Cochrane G."/>
            <person name="Meng A."/>
            <person name="Brown T."/>
            <person name="Cohen L."/>
        </authorList>
    </citation>
    <scope>NUCLEOTIDE SEQUENCE</scope>
    <source>
        <strain evidence="6">WS</strain>
    </source>
</reference>
<evidence type="ECO:0000259" key="5">
    <source>
        <dbReference type="Pfam" id="PF09273"/>
    </source>
</evidence>
<dbReference type="PANTHER" id="PTHR13271">
    <property type="entry name" value="UNCHARACTERIZED PUTATIVE METHYLTRANSFERASE"/>
    <property type="match status" value="1"/>
</dbReference>
<dbReference type="AlphaFoldDB" id="A0A7S1KKU6"/>